<keyword evidence="3" id="KW-1185">Reference proteome</keyword>
<evidence type="ECO:0000313" key="3">
    <source>
        <dbReference type="Proteomes" id="UP000053820"/>
    </source>
</evidence>
<dbReference type="EMBL" id="KN840142">
    <property type="protein sequence ID" value="KIJ57742.1"/>
    <property type="molecule type" value="Genomic_DNA"/>
</dbReference>
<reference evidence="2 3" key="1">
    <citation type="submission" date="2014-04" db="EMBL/GenBank/DDBJ databases">
        <title>Evolutionary Origins and Diversification of the Mycorrhizal Mutualists.</title>
        <authorList>
            <consortium name="DOE Joint Genome Institute"/>
            <consortium name="Mycorrhizal Genomics Consortium"/>
            <person name="Kohler A."/>
            <person name="Kuo A."/>
            <person name="Nagy L.G."/>
            <person name="Floudas D."/>
            <person name="Copeland A."/>
            <person name="Barry K.W."/>
            <person name="Cichocki N."/>
            <person name="Veneault-Fourrey C."/>
            <person name="LaButti K."/>
            <person name="Lindquist E.A."/>
            <person name="Lipzen A."/>
            <person name="Lundell T."/>
            <person name="Morin E."/>
            <person name="Murat C."/>
            <person name="Riley R."/>
            <person name="Ohm R."/>
            <person name="Sun H."/>
            <person name="Tunlid A."/>
            <person name="Henrissat B."/>
            <person name="Grigoriev I.V."/>
            <person name="Hibbett D.S."/>
            <person name="Martin F."/>
        </authorList>
    </citation>
    <scope>NUCLEOTIDE SEQUENCE [LARGE SCALE GENOMIC DNA]</scope>
    <source>
        <strain evidence="2 3">MD-312</strain>
    </source>
</reference>
<feature type="compositionally biased region" description="Basic residues" evidence="1">
    <location>
        <begin position="442"/>
        <end position="451"/>
    </location>
</feature>
<gene>
    <name evidence="2" type="ORF">HYDPIDRAFT_34830</name>
</gene>
<name>A0A0C9W6H8_9AGAM</name>
<dbReference type="InterPro" id="IPR046521">
    <property type="entry name" value="DUF6698"/>
</dbReference>
<dbReference type="HOGENOM" id="CLU_046463_0_0_1"/>
<evidence type="ECO:0000256" key="1">
    <source>
        <dbReference type="SAM" id="MobiDB-lite"/>
    </source>
</evidence>
<protein>
    <submittedName>
        <fullName evidence="2">Uncharacterized protein</fullName>
    </submittedName>
</protein>
<feature type="compositionally biased region" description="Basic and acidic residues" evidence="1">
    <location>
        <begin position="421"/>
        <end position="430"/>
    </location>
</feature>
<dbReference type="Proteomes" id="UP000053820">
    <property type="component" value="Unassembled WGS sequence"/>
</dbReference>
<dbReference type="OrthoDB" id="3231188at2759"/>
<evidence type="ECO:0000313" key="2">
    <source>
        <dbReference type="EMBL" id="KIJ57742.1"/>
    </source>
</evidence>
<accession>A0A0C9W6H8</accession>
<feature type="region of interest" description="Disordered" evidence="1">
    <location>
        <begin position="400"/>
        <end position="468"/>
    </location>
</feature>
<organism evidence="2 3">
    <name type="scientific">Hydnomerulius pinastri MD-312</name>
    <dbReference type="NCBI Taxonomy" id="994086"/>
    <lineage>
        <taxon>Eukaryota</taxon>
        <taxon>Fungi</taxon>
        <taxon>Dikarya</taxon>
        <taxon>Basidiomycota</taxon>
        <taxon>Agaricomycotina</taxon>
        <taxon>Agaricomycetes</taxon>
        <taxon>Agaricomycetidae</taxon>
        <taxon>Boletales</taxon>
        <taxon>Boletales incertae sedis</taxon>
        <taxon>Leucogyrophana</taxon>
    </lineage>
</organism>
<feature type="region of interest" description="Disordered" evidence="1">
    <location>
        <begin position="1"/>
        <end position="29"/>
    </location>
</feature>
<proteinExistence type="predicted"/>
<sequence>MSFNGRSASALADLDDDEQDVSSRRRVNQREIDLEEALKQTQLQLDAMKERCRVLEEEKRILEANQPRKSAKGAVPDAVSAFDGEIQTIGKKFGIMAEMFFPVDGLFTRSDPLLPPLLPFNTPARYASARAEEDAVLTELDNMLPDHLRTLRTTNHFSDVFETSLGLGRSSEIHKLRDVAGELFNLPSRYFSSKFEGRGQIPEICALLGVDPQNPQYKAWPPVFFADGKVNMRRPFSNWKLLAQILKVVLWGKTSLAHEGNVKCPGPRTNGANWAINANSAGSIAWAATVTLFLLSPDVEFSKHGTGEKSGILYRCMFQQYKRFIITQWESDHIQGVTQEMNQFVFGRASAKANAKSATMTQEDLTAEINAAMAVMDMGPTPESISRGLDEISEAELSISSHDLDPFNNPDTPATVASNRVDSDEARGEQPDIVIAPCGRGRGGRAKRAAGKRGGLDSTNTRPQRNVK</sequence>
<dbReference type="Pfam" id="PF20414">
    <property type="entry name" value="DUF6698"/>
    <property type="match status" value="1"/>
</dbReference>
<feature type="compositionally biased region" description="Polar residues" evidence="1">
    <location>
        <begin position="457"/>
        <end position="468"/>
    </location>
</feature>
<feature type="compositionally biased region" description="Polar residues" evidence="1">
    <location>
        <begin position="409"/>
        <end position="420"/>
    </location>
</feature>
<dbReference type="AlphaFoldDB" id="A0A0C9W6H8"/>